<evidence type="ECO:0000256" key="1">
    <source>
        <dbReference type="SAM" id="MobiDB-lite"/>
    </source>
</evidence>
<keyword evidence="3" id="KW-1185">Reference proteome</keyword>
<organism evidence="2 3">
    <name type="scientific">Antrodiella citrinella</name>
    <dbReference type="NCBI Taxonomy" id="2447956"/>
    <lineage>
        <taxon>Eukaryota</taxon>
        <taxon>Fungi</taxon>
        <taxon>Dikarya</taxon>
        <taxon>Basidiomycota</taxon>
        <taxon>Agaricomycotina</taxon>
        <taxon>Agaricomycetes</taxon>
        <taxon>Polyporales</taxon>
        <taxon>Steccherinaceae</taxon>
        <taxon>Antrodiella</taxon>
    </lineage>
</organism>
<gene>
    <name evidence="2" type="ORF">EUX98_g7365</name>
</gene>
<accession>A0A4S4MP41</accession>
<feature type="region of interest" description="Disordered" evidence="1">
    <location>
        <begin position="1"/>
        <end position="157"/>
    </location>
</feature>
<evidence type="ECO:0000313" key="3">
    <source>
        <dbReference type="Proteomes" id="UP000308730"/>
    </source>
</evidence>
<protein>
    <submittedName>
        <fullName evidence="2">Uncharacterized protein</fullName>
    </submittedName>
</protein>
<dbReference type="OrthoDB" id="3361009at2759"/>
<proteinExistence type="predicted"/>
<reference evidence="2 3" key="1">
    <citation type="submission" date="2019-02" db="EMBL/GenBank/DDBJ databases">
        <title>Genome sequencing of the rare red list fungi Antrodiella citrinella (Flaviporus citrinellus).</title>
        <authorList>
            <person name="Buettner E."/>
            <person name="Kellner H."/>
        </authorList>
    </citation>
    <scope>NUCLEOTIDE SEQUENCE [LARGE SCALE GENOMIC DNA]</scope>
    <source>
        <strain evidence="2 3">DSM 108506</strain>
    </source>
</reference>
<comment type="caution">
    <text evidence="2">The sequence shown here is derived from an EMBL/GenBank/DDBJ whole genome shotgun (WGS) entry which is preliminary data.</text>
</comment>
<name>A0A4S4MP41_9APHY</name>
<dbReference type="Proteomes" id="UP000308730">
    <property type="component" value="Unassembled WGS sequence"/>
</dbReference>
<evidence type="ECO:0000313" key="2">
    <source>
        <dbReference type="EMBL" id="THH26821.1"/>
    </source>
</evidence>
<sequence>MPVSQETAARADHPLNTPVYDRDAYVSDSDANDMQHGEPSSGASKSLNPDFGSDGGQPSMPSEEVQPGVADDVAQQGATQPGSGSAVTTSATGASGGSGSHQPTFKERVIGVAKKTRGATLGNTETKEQGERILQGQEVYETKKVGPGAKKERSGSI</sequence>
<dbReference type="AlphaFoldDB" id="A0A4S4MP41"/>
<dbReference type="EMBL" id="SGPM01000307">
    <property type="protein sequence ID" value="THH26821.1"/>
    <property type="molecule type" value="Genomic_DNA"/>
</dbReference>
<feature type="compositionally biased region" description="Basic and acidic residues" evidence="1">
    <location>
        <begin position="140"/>
        <end position="157"/>
    </location>
</feature>
<feature type="compositionally biased region" description="Low complexity" evidence="1">
    <location>
        <begin position="82"/>
        <end position="93"/>
    </location>
</feature>